<dbReference type="PANTHER" id="PTHR22683">
    <property type="entry name" value="SPORULATION PROTEIN RELATED"/>
    <property type="match status" value="1"/>
</dbReference>
<feature type="region of interest" description="Disordered" evidence="10">
    <location>
        <begin position="1134"/>
        <end position="1154"/>
    </location>
</feature>
<dbReference type="PROSITE" id="PS50901">
    <property type="entry name" value="FTSK"/>
    <property type="match status" value="2"/>
</dbReference>
<dbReference type="Proteomes" id="UP000004367">
    <property type="component" value="Unassembled WGS sequence"/>
</dbReference>
<dbReference type="NCBIfam" id="TIGR03924">
    <property type="entry name" value="T7SS_EccC_a"/>
    <property type="match status" value="1"/>
</dbReference>
<dbReference type="InterPro" id="IPR027417">
    <property type="entry name" value="P-loop_NTPase"/>
</dbReference>
<keyword evidence="4" id="KW-0677">Repeat</keyword>
<evidence type="ECO:0000256" key="1">
    <source>
        <dbReference type="ARBA" id="ARBA00004651"/>
    </source>
</evidence>
<dbReference type="STRING" id="1089455.MOPEL_029_00800"/>
<dbReference type="GO" id="GO:0005886">
    <property type="term" value="C:plasma membrane"/>
    <property type="evidence" value="ECO:0007669"/>
    <property type="project" value="UniProtKB-SubCell"/>
</dbReference>
<feature type="transmembrane region" description="Helical" evidence="11">
    <location>
        <begin position="33"/>
        <end position="52"/>
    </location>
</feature>
<evidence type="ECO:0000313" key="13">
    <source>
        <dbReference type="EMBL" id="GAB47799.1"/>
    </source>
</evidence>
<dbReference type="EMBL" id="BAFE01000027">
    <property type="protein sequence ID" value="GAB47799.1"/>
    <property type="molecule type" value="Genomic_DNA"/>
</dbReference>
<feature type="region of interest" description="Disordered" evidence="10">
    <location>
        <begin position="1"/>
        <end position="29"/>
    </location>
</feature>
<dbReference type="eggNOG" id="COG1674">
    <property type="taxonomic scope" value="Bacteria"/>
</dbReference>
<feature type="domain" description="FtsK" evidence="12">
    <location>
        <begin position="793"/>
        <end position="961"/>
    </location>
</feature>
<evidence type="ECO:0000256" key="4">
    <source>
        <dbReference type="ARBA" id="ARBA00022737"/>
    </source>
</evidence>
<dbReference type="InterPro" id="IPR003593">
    <property type="entry name" value="AAA+_ATPase"/>
</dbReference>
<feature type="region of interest" description="Disordered" evidence="10">
    <location>
        <begin position="703"/>
        <end position="732"/>
    </location>
</feature>
<evidence type="ECO:0000256" key="2">
    <source>
        <dbReference type="ARBA" id="ARBA00022475"/>
    </source>
</evidence>
<evidence type="ECO:0000256" key="11">
    <source>
        <dbReference type="SAM" id="Phobius"/>
    </source>
</evidence>
<proteinExistence type="predicted"/>
<reference evidence="13 14" key="1">
    <citation type="submission" date="2012-02" db="EMBL/GenBank/DDBJ databases">
        <title>Whole genome shotgun sequence of Mobilicoccus pelagius NBRC 104925.</title>
        <authorList>
            <person name="Yoshida Y."/>
            <person name="Hosoyama A."/>
            <person name="Tsuchikane K."/>
            <person name="Katsumata H."/>
            <person name="Yamazaki S."/>
            <person name="Fujita N."/>
        </authorList>
    </citation>
    <scope>NUCLEOTIDE SEQUENCE [LARGE SCALE GENOMIC DNA]</scope>
    <source>
        <strain evidence="13 14">NBRC 104925</strain>
    </source>
</reference>
<dbReference type="SMART" id="SM00382">
    <property type="entry name" value="AAA"/>
    <property type="match status" value="3"/>
</dbReference>
<protein>
    <submittedName>
        <fullName evidence="13">FtsK/SpoIIIE family protein</fullName>
    </submittedName>
</protein>
<evidence type="ECO:0000256" key="7">
    <source>
        <dbReference type="ARBA" id="ARBA00022989"/>
    </source>
</evidence>
<gene>
    <name evidence="13" type="ORF">MOPEL_029_00800</name>
</gene>
<feature type="binding site" evidence="9">
    <location>
        <begin position="811"/>
        <end position="818"/>
    </location>
    <ligand>
        <name>ATP</name>
        <dbReference type="ChEBI" id="CHEBI:30616"/>
    </ligand>
</feature>
<comment type="subcellular location">
    <subcellularLocation>
        <location evidence="1">Cell membrane</location>
        <topology evidence="1">Multi-pass membrane protein</topology>
    </subcellularLocation>
</comment>
<comment type="caution">
    <text evidence="13">The sequence shown here is derived from an EMBL/GenBank/DDBJ whole genome shotgun (WGS) entry which is preliminary data.</text>
</comment>
<evidence type="ECO:0000256" key="10">
    <source>
        <dbReference type="SAM" id="MobiDB-lite"/>
    </source>
</evidence>
<keyword evidence="6 9" id="KW-0067">ATP-binding</keyword>
<evidence type="ECO:0000256" key="6">
    <source>
        <dbReference type="ARBA" id="ARBA00022840"/>
    </source>
</evidence>
<dbReference type="GO" id="GO:0003677">
    <property type="term" value="F:DNA binding"/>
    <property type="evidence" value="ECO:0007669"/>
    <property type="project" value="InterPro"/>
</dbReference>
<keyword evidence="8 11" id="KW-0472">Membrane</keyword>
<evidence type="ECO:0000256" key="9">
    <source>
        <dbReference type="PROSITE-ProRule" id="PRU00289"/>
    </source>
</evidence>
<sequence>MSLAPASHRATPAPLPRTRVLDRPPPPADATPAGGLMQVLLPALGGVGMVLFMIAGGNVLLLVAGMVMLVVTVGGAVGMYVSTRSGSRRRFTFAREKYLRHLDDVRADLREEARAQRRHDDDAHPDPVALLARVVAGEVRARRLRDADAWALRVGVGAAPHPVRVVVPEAETDPVTARAMASLARAHRVLPGAPILLRPEDGDVALRGGIDDVRAVARSALLQAAAAARPERLRITVVAPDPADHAWCRWLPHLLGPDGRVRLHGIPGDERHAGGDSPDVGPWDTGAGDDAILHLVVVEHDADRPAVLVPSRPPFGADAVPGRWVLHLVPGTTAAHDIDRGDPVPTEVLVESGASRLVLLHDGIVHREGVPDAVGAGLAETLARAIAARSRLGAPDDDGPVGPLPPARVLGVDDVDRFDPQVAWTAPHAERDLLTVVVGRDERGTELRLDLKESGHGGSGPHGVLVGATGSGKSELLRSMVLGLAGTHHPDDLTFVLVDYKGGATFSGLEALPHVAGVVTNLGDDLGLVDRMHTALLGEIRRRQQVLHDAGRLTDVYAYRAARAAGRAECREPLPHLVVVIDEFAELLTAVPDIHDLFTTIGRIGRSIGVHQLLASQRLDDGRLRGLEAFLSYRIALRTFTVEESRAVIGSTAAAGLPSAPGGGYLRTDTTVRFEAAYVSAPQAGARRAAAPVEVVDWLPHTSTSASASEPTSRTGSTSGCAAAPPEHEASGTVTVLDAAVARMTDAAPRTRPVWLPPLPDLLGVDELLSRHPAPGPFVARVGLLDLPSQQTVVPFDLDLRHGACHVAVLGGPDSGRSTALRTLAYAVARHHTAAEFVVHGIDLDGDALRPLEVLPHAGSIAGRRDEELLRRILRETLREIDRRSPRAPGTPEVLLLVDGYGTLRSREDLHEQVLAILTRGADVGVHVAMTASRWHDLRPPVQTSVHARLELRLNDPLDSAVDRRLAEHLPAETPGRALVAAGRIAHLAVVGLGDAERERYVALANVFPHRARPVPMLPTDLRLGELLARVDTTRDLDTATRWWIGVEEDDLAPTGVGADGPHLLVLGDRRSGRTSLLRTILRQCLDEEDTVVALLDPRRTLIDDLPAERLVAYASTGVETSSVVLSLTEELRARSTSAPQATSPRHGGGGGRRTSRIVLVVDDAELLAGPDPLGPLEPYLATGGDLGFTLVVARHSGGAARALYDPVLGRIKELGCPGLLLSGDPEEGPPWPGAPMRPLPPGRAVLARRGQAPTLCHLARP</sequence>
<feature type="binding site" evidence="9">
    <location>
        <begin position="467"/>
        <end position="474"/>
    </location>
    <ligand>
        <name>ATP</name>
        <dbReference type="ChEBI" id="CHEBI:30616"/>
    </ligand>
</feature>
<dbReference type="RefSeq" id="WP_009481697.1">
    <property type="nucleotide sequence ID" value="NZ_BAFE01000027.1"/>
</dbReference>
<feature type="transmembrane region" description="Helical" evidence="11">
    <location>
        <begin position="59"/>
        <end position="81"/>
    </location>
</feature>
<feature type="domain" description="FtsK" evidence="12">
    <location>
        <begin position="444"/>
        <end position="646"/>
    </location>
</feature>
<dbReference type="SUPFAM" id="SSF52540">
    <property type="entry name" value="P-loop containing nucleoside triphosphate hydrolases"/>
    <property type="match status" value="3"/>
</dbReference>
<dbReference type="InterPro" id="IPR023837">
    <property type="entry name" value="EccCb-like_Actinobacteria"/>
</dbReference>
<dbReference type="InterPro" id="IPR050206">
    <property type="entry name" value="FtsK/SpoIIIE/SftA"/>
</dbReference>
<dbReference type="InterPro" id="IPR023836">
    <property type="entry name" value="EccCa-like_Actinobacteria"/>
</dbReference>
<dbReference type="NCBIfam" id="TIGR03925">
    <property type="entry name" value="T7SS_EccC_b"/>
    <property type="match status" value="1"/>
</dbReference>
<keyword evidence="2" id="KW-1003">Cell membrane</keyword>
<dbReference type="InterPro" id="IPR002543">
    <property type="entry name" value="FtsK_dom"/>
</dbReference>
<keyword evidence="5 9" id="KW-0547">Nucleotide-binding</keyword>
<evidence type="ECO:0000313" key="14">
    <source>
        <dbReference type="Proteomes" id="UP000004367"/>
    </source>
</evidence>
<evidence type="ECO:0000256" key="5">
    <source>
        <dbReference type="ARBA" id="ARBA00022741"/>
    </source>
</evidence>
<dbReference type="OrthoDB" id="9807790at2"/>
<feature type="compositionally biased region" description="Polar residues" evidence="10">
    <location>
        <begin position="1135"/>
        <end position="1144"/>
    </location>
</feature>
<dbReference type="Gene3D" id="3.40.50.300">
    <property type="entry name" value="P-loop containing nucleotide triphosphate hydrolases"/>
    <property type="match status" value="3"/>
</dbReference>
<dbReference type="PANTHER" id="PTHR22683:SF1">
    <property type="entry name" value="TYPE VII SECRETION SYSTEM PROTEIN ESSC"/>
    <property type="match status" value="1"/>
</dbReference>
<keyword evidence="3 11" id="KW-0812">Transmembrane</keyword>
<feature type="compositionally biased region" description="Low complexity" evidence="10">
    <location>
        <begin position="703"/>
        <end position="715"/>
    </location>
</feature>
<dbReference type="Pfam" id="PF01580">
    <property type="entry name" value="FtsK_SpoIIIE"/>
    <property type="match status" value="2"/>
</dbReference>
<dbReference type="GO" id="GO:0005524">
    <property type="term" value="F:ATP binding"/>
    <property type="evidence" value="ECO:0007669"/>
    <property type="project" value="UniProtKB-UniRule"/>
</dbReference>
<evidence type="ECO:0000259" key="12">
    <source>
        <dbReference type="PROSITE" id="PS50901"/>
    </source>
</evidence>
<dbReference type="AlphaFoldDB" id="H5UPZ4"/>
<name>H5UPZ4_9MICO</name>
<accession>H5UPZ4</accession>
<keyword evidence="7 11" id="KW-1133">Transmembrane helix</keyword>
<evidence type="ECO:0000256" key="8">
    <source>
        <dbReference type="ARBA" id="ARBA00023136"/>
    </source>
</evidence>
<organism evidence="13 14">
    <name type="scientific">Mobilicoccus pelagius NBRC 104925</name>
    <dbReference type="NCBI Taxonomy" id="1089455"/>
    <lineage>
        <taxon>Bacteria</taxon>
        <taxon>Bacillati</taxon>
        <taxon>Actinomycetota</taxon>
        <taxon>Actinomycetes</taxon>
        <taxon>Micrococcales</taxon>
        <taxon>Dermatophilaceae</taxon>
        <taxon>Mobilicoccus</taxon>
    </lineage>
</organism>
<evidence type="ECO:0000256" key="3">
    <source>
        <dbReference type="ARBA" id="ARBA00022692"/>
    </source>
</evidence>
<keyword evidence="14" id="KW-1185">Reference proteome</keyword>